<dbReference type="Proteomes" id="UP000003824">
    <property type="component" value="Unassembled WGS sequence"/>
</dbReference>
<evidence type="ECO:0000313" key="1">
    <source>
        <dbReference type="EMBL" id="EFE72079.2"/>
    </source>
</evidence>
<dbReference type="AlphaFoldDB" id="D6A9Y4"/>
<accession>D6A9Y4</accession>
<sequence length="188" mass="19866">MHSLLPAFAEQLLTQSRDPAEIPAIRAPAPAGWLAPLATRILSALAIGRPACAFLAHGYAYLPVPSVNDHALYLRMAAQSVMTPWPVDAPAVVLTVAGTVDLEVYQEPGDMQAGCPQYARSFGTEQVFAVHPGTLCATQSSIDGVQVLATTRAPAGADELAGDEHAAVAQQARRVLEDLPSTLRETRC</sequence>
<dbReference type="eggNOG" id="ENOG5030U18">
    <property type="taxonomic scope" value="Bacteria"/>
</dbReference>
<evidence type="ECO:0000313" key="2">
    <source>
        <dbReference type="Proteomes" id="UP000003824"/>
    </source>
</evidence>
<gene>
    <name evidence="1" type="ORF">SSFG_07314</name>
</gene>
<protein>
    <submittedName>
        <fullName evidence="1">Predicted protein</fullName>
    </submittedName>
</protein>
<organism evidence="1 2">
    <name type="scientific">Streptomyces viridosporus (strain ATCC 14672 / DSM 40746 / JCM 4963 / KCTC 9882 / NRRL B-12104 / FH 1290)</name>
    <name type="common">Streptomyces ghanaensis</name>
    <dbReference type="NCBI Taxonomy" id="566461"/>
    <lineage>
        <taxon>Bacteria</taxon>
        <taxon>Bacillati</taxon>
        <taxon>Actinomycetota</taxon>
        <taxon>Actinomycetes</taxon>
        <taxon>Kitasatosporales</taxon>
        <taxon>Streptomycetaceae</taxon>
        <taxon>Streptomyces</taxon>
    </lineage>
</organism>
<reference evidence="2" key="1">
    <citation type="submission" date="2008-12" db="EMBL/GenBank/DDBJ databases">
        <title>Annotation of Streptomyces ghanaensis ATCC 14672.</title>
        <authorList>
            <consortium name="The Broad Institute Genome Sequencing Platform"/>
            <consortium name="Broad Institute Microbial Sequencing Center"/>
            <person name="Fischbach M."/>
            <person name="Ward D."/>
            <person name="Young S."/>
            <person name="Kodira C.D."/>
            <person name="Zeng Q."/>
            <person name="Koehrsen M."/>
            <person name="Godfrey P."/>
            <person name="Alvarado L."/>
            <person name="Berlin A.M."/>
            <person name="Borenstein D."/>
            <person name="Chen Z."/>
            <person name="Engels R."/>
            <person name="Freedman E."/>
            <person name="Gellesch M."/>
            <person name="Goldberg J."/>
            <person name="Griggs A."/>
            <person name="Gujja S."/>
            <person name="Heiman D.I."/>
            <person name="Hepburn T.A."/>
            <person name="Howarth C."/>
            <person name="Jen D."/>
            <person name="Larson L."/>
            <person name="Lewis B."/>
            <person name="Mehta T."/>
            <person name="Park D."/>
            <person name="Pearson M."/>
            <person name="Roberts A."/>
            <person name="Saif S."/>
            <person name="Shea T.D."/>
            <person name="Shenoy N."/>
            <person name="Sisk P."/>
            <person name="Stolte C."/>
            <person name="Sykes S.N."/>
            <person name="Walk T."/>
            <person name="White J."/>
            <person name="Yandava C."/>
            <person name="Straight P."/>
            <person name="Clardy J."/>
            <person name="Hung D."/>
            <person name="Kolter R."/>
            <person name="Mekalanos J."/>
            <person name="Walker S."/>
            <person name="Walsh C.T."/>
            <person name="Wieland B.L.C."/>
            <person name="Ilzarbe M."/>
            <person name="Galagan J."/>
            <person name="Nusbaum C."/>
            <person name="Birren B."/>
        </authorList>
    </citation>
    <scope>NUCLEOTIDE SEQUENCE [LARGE SCALE GENOMIC DNA]</scope>
    <source>
        <strain evidence="2">ATCC 14672 / DSM 40746 / JCM 4963 / KCTC 9882 / NRRL B-12104 / FH 1290</strain>
    </source>
</reference>
<proteinExistence type="predicted"/>
<name>D6A9Y4_STRV1</name>
<dbReference type="EMBL" id="DS999641">
    <property type="protein sequence ID" value="EFE72079.2"/>
    <property type="molecule type" value="Genomic_DNA"/>
</dbReference>